<dbReference type="AlphaFoldDB" id="A0A392T6S8"/>
<feature type="non-terminal residue" evidence="2">
    <location>
        <position position="1"/>
    </location>
</feature>
<accession>A0A392T6S8</accession>
<feature type="non-terminal residue" evidence="2">
    <location>
        <position position="63"/>
    </location>
</feature>
<dbReference type="Proteomes" id="UP000265520">
    <property type="component" value="Unassembled WGS sequence"/>
</dbReference>
<sequence>SVDLRGYRGDLWGWGQIFPRGNENGGKNSPAGTSGLGTGKLPPHIPRPVDIPMWYWFGNIDSK</sequence>
<evidence type="ECO:0000256" key="1">
    <source>
        <dbReference type="SAM" id="MobiDB-lite"/>
    </source>
</evidence>
<evidence type="ECO:0000313" key="2">
    <source>
        <dbReference type="EMBL" id="MCI55876.1"/>
    </source>
</evidence>
<comment type="caution">
    <text evidence="2">The sequence shown here is derived from an EMBL/GenBank/DDBJ whole genome shotgun (WGS) entry which is preliminary data.</text>
</comment>
<name>A0A392T6S8_9FABA</name>
<evidence type="ECO:0000313" key="3">
    <source>
        <dbReference type="Proteomes" id="UP000265520"/>
    </source>
</evidence>
<protein>
    <submittedName>
        <fullName evidence="2">Uncharacterized protein</fullName>
    </submittedName>
</protein>
<reference evidence="2 3" key="1">
    <citation type="journal article" date="2018" name="Front. Plant Sci.">
        <title>Red Clover (Trifolium pratense) and Zigzag Clover (T. medium) - A Picture of Genomic Similarities and Differences.</title>
        <authorList>
            <person name="Dluhosova J."/>
            <person name="Istvanek J."/>
            <person name="Nedelnik J."/>
            <person name="Repkova J."/>
        </authorList>
    </citation>
    <scope>NUCLEOTIDE SEQUENCE [LARGE SCALE GENOMIC DNA]</scope>
    <source>
        <strain evidence="3">cv. 10/8</strain>
        <tissue evidence="2">Leaf</tissue>
    </source>
</reference>
<feature type="region of interest" description="Disordered" evidence="1">
    <location>
        <begin position="18"/>
        <end position="43"/>
    </location>
</feature>
<organism evidence="2 3">
    <name type="scientific">Trifolium medium</name>
    <dbReference type="NCBI Taxonomy" id="97028"/>
    <lineage>
        <taxon>Eukaryota</taxon>
        <taxon>Viridiplantae</taxon>
        <taxon>Streptophyta</taxon>
        <taxon>Embryophyta</taxon>
        <taxon>Tracheophyta</taxon>
        <taxon>Spermatophyta</taxon>
        <taxon>Magnoliopsida</taxon>
        <taxon>eudicotyledons</taxon>
        <taxon>Gunneridae</taxon>
        <taxon>Pentapetalae</taxon>
        <taxon>rosids</taxon>
        <taxon>fabids</taxon>
        <taxon>Fabales</taxon>
        <taxon>Fabaceae</taxon>
        <taxon>Papilionoideae</taxon>
        <taxon>50 kb inversion clade</taxon>
        <taxon>NPAAA clade</taxon>
        <taxon>Hologalegina</taxon>
        <taxon>IRL clade</taxon>
        <taxon>Trifolieae</taxon>
        <taxon>Trifolium</taxon>
    </lineage>
</organism>
<dbReference type="EMBL" id="LXQA010503145">
    <property type="protein sequence ID" value="MCI55876.1"/>
    <property type="molecule type" value="Genomic_DNA"/>
</dbReference>
<proteinExistence type="predicted"/>
<keyword evidence="3" id="KW-1185">Reference proteome</keyword>